<dbReference type="GO" id="GO:0008270">
    <property type="term" value="F:zinc ion binding"/>
    <property type="evidence" value="ECO:0007669"/>
    <property type="project" value="UniProtKB-KW"/>
</dbReference>
<dbReference type="OrthoDB" id="5282002at2759"/>
<dbReference type="Proteomes" id="UP000008237">
    <property type="component" value="Unassembled WGS sequence"/>
</dbReference>
<evidence type="ECO:0000256" key="2">
    <source>
        <dbReference type="ARBA" id="ARBA00022771"/>
    </source>
</evidence>
<dbReference type="PROSITE" id="PS50865">
    <property type="entry name" value="ZF_MYND_2"/>
    <property type="match status" value="1"/>
</dbReference>
<organism evidence="7">
    <name type="scientific">Harpegnathos saltator</name>
    <name type="common">Jerdon's jumping ant</name>
    <dbReference type="NCBI Taxonomy" id="610380"/>
    <lineage>
        <taxon>Eukaryota</taxon>
        <taxon>Metazoa</taxon>
        <taxon>Ecdysozoa</taxon>
        <taxon>Arthropoda</taxon>
        <taxon>Hexapoda</taxon>
        <taxon>Insecta</taxon>
        <taxon>Pterygota</taxon>
        <taxon>Neoptera</taxon>
        <taxon>Endopterygota</taxon>
        <taxon>Hymenoptera</taxon>
        <taxon>Apocrita</taxon>
        <taxon>Aculeata</taxon>
        <taxon>Formicoidea</taxon>
        <taxon>Formicidae</taxon>
        <taxon>Ponerinae</taxon>
        <taxon>Ponerini</taxon>
        <taxon>Harpegnathos</taxon>
    </lineage>
</organism>
<evidence type="ECO:0000313" key="7">
    <source>
        <dbReference type="Proteomes" id="UP000008237"/>
    </source>
</evidence>
<keyword evidence="7" id="KW-1185">Reference proteome</keyword>
<dbReference type="EMBL" id="GL449553">
    <property type="protein sequence ID" value="EFN82487.1"/>
    <property type="molecule type" value="Genomic_DNA"/>
</dbReference>
<evidence type="ECO:0000256" key="3">
    <source>
        <dbReference type="ARBA" id="ARBA00022833"/>
    </source>
</evidence>
<dbReference type="InterPro" id="IPR046824">
    <property type="entry name" value="Mss51-like_C"/>
</dbReference>
<dbReference type="InterPro" id="IPR002893">
    <property type="entry name" value="Znf_MYND"/>
</dbReference>
<dbReference type="SUPFAM" id="SSF144232">
    <property type="entry name" value="HIT/MYND zinc finger-like"/>
    <property type="match status" value="1"/>
</dbReference>
<evidence type="ECO:0000259" key="5">
    <source>
        <dbReference type="PROSITE" id="PS50865"/>
    </source>
</evidence>
<reference evidence="6 7" key="1">
    <citation type="journal article" date="2010" name="Science">
        <title>Genomic comparison of the ants Camponotus floridanus and Harpegnathos saltator.</title>
        <authorList>
            <person name="Bonasio R."/>
            <person name="Zhang G."/>
            <person name="Ye C."/>
            <person name="Mutti N.S."/>
            <person name="Fang X."/>
            <person name="Qin N."/>
            <person name="Donahue G."/>
            <person name="Yang P."/>
            <person name="Li Q."/>
            <person name="Li C."/>
            <person name="Zhang P."/>
            <person name="Huang Z."/>
            <person name="Berger S.L."/>
            <person name="Reinberg D."/>
            <person name="Wang J."/>
            <person name="Liebig J."/>
        </authorList>
    </citation>
    <scope>NUCLEOTIDE SEQUENCE [LARGE SCALE GENOMIC DNA]</scope>
    <source>
        <strain evidence="6 7">R22 G/1</strain>
    </source>
</reference>
<evidence type="ECO:0000256" key="4">
    <source>
        <dbReference type="PROSITE-ProRule" id="PRU00134"/>
    </source>
</evidence>
<sequence>MDITKTLFPYTGKWIPLCYNKIFHPNLCHVCKKTREETNLTRCDRCFFISYCSEDHKNLHLPQHREICIAMEKFLKNNPQYLTRRLSLNKWMDAQIEFCQSVKENLRRVLEKYEMQMLTFARSCIICHQQTGLYSCKTCLSVDYCLEHKKKFEQKHQQRSCNRLIMWLNLELSNIQYESEASLLLKFTKFPTYPRFFNDMTEFIEKYVQNQPSEWSVLDYNYTDYLSGPLSVYYIMLQAKLSYIPLLGPTCIIHIVEADSVERNGLPAWEILLHLFPNIQILVVVLLGIELQFELGSQEICSRCVCNKKKFIYECCSTTYRNYMDNPMYGKPKLIVALQTLFISKSPLYIQLKTMQSQECPVLLVVSFRETMLREIAEIKKVLGEDVCPIINIENKFGSLRPHRLFKSTYYRNSFLIVYKTLKNTSSVTKALTINI</sequence>
<dbReference type="KEGG" id="hst:105185056"/>
<dbReference type="PANTHER" id="PTHR28069">
    <property type="entry name" value="GH20023P"/>
    <property type="match status" value="1"/>
</dbReference>
<keyword evidence="2 4" id="KW-0863">Zinc-finger</keyword>
<dbReference type="InParanoid" id="E2BP67"/>
<gene>
    <name evidence="6" type="ORF">EAI_00192</name>
</gene>
<protein>
    <recommendedName>
        <fullName evidence="5">MYND-type domain-containing protein</fullName>
    </recommendedName>
</protein>
<dbReference type="AlphaFoldDB" id="E2BP67"/>
<feature type="domain" description="MYND-type" evidence="5">
    <location>
        <begin position="28"/>
        <end position="68"/>
    </location>
</feature>
<dbReference type="STRING" id="610380.E2BP67"/>
<keyword evidence="3" id="KW-0862">Zinc</keyword>
<name>E2BP67_HARSA</name>
<dbReference type="Gene3D" id="6.10.140.2220">
    <property type="match status" value="1"/>
</dbReference>
<evidence type="ECO:0000256" key="1">
    <source>
        <dbReference type="ARBA" id="ARBA00022723"/>
    </source>
</evidence>
<proteinExistence type="predicted"/>
<dbReference type="PANTHER" id="PTHR28069:SF2">
    <property type="entry name" value="GH20023P"/>
    <property type="match status" value="1"/>
</dbReference>
<keyword evidence="1" id="KW-0479">Metal-binding</keyword>
<accession>E2BP67</accession>
<evidence type="ECO:0000313" key="6">
    <source>
        <dbReference type="EMBL" id="EFN82487.1"/>
    </source>
</evidence>
<dbReference type="Pfam" id="PF01753">
    <property type="entry name" value="zf-MYND"/>
    <property type="match status" value="1"/>
</dbReference>
<dbReference type="Pfam" id="PF20179">
    <property type="entry name" value="MSS51_C"/>
    <property type="match status" value="1"/>
</dbReference>